<feature type="compositionally biased region" description="Basic and acidic residues" evidence="9">
    <location>
        <begin position="875"/>
        <end position="886"/>
    </location>
</feature>
<feature type="compositionally biased region" description="Basic and acidic residues" evidence="9">
    <location>
        <begin position="894"/>
        <end position="910"/>
    </location>
</feature>
<evidence type="ECO:0000256" key="4">
    <source>
        <dbReference type="ARBA" id="ARBA00022454"/>
    </source>
</evidence>
<dbReference type="GO" id="GO:0003682">
    <property type="term" value="F:chromatin binding"/>
    <property type="evidence" value="ECO:0000318"/>
    <property type="project" value="GO_Central"/>
</dbReference>
<dbReference type="KEGG" id="spu:583301"/>
<dbReference type="SMART" id="SM00320">
    <property type="entry name" value="WD40"/>
    <property type="match status" value="4"/>
</dbReference>
<dbReference type="InterPro" id="IPR000637">
    <property type="entry name" value="HMGI/Y_DNA-bd_CS"/>
</dbReference>
<feature type="region of interest" description="Disordered" evidence="9">
    <location>
        <begin position="750"/>
        <end position="788"/>
    </location>
</feature>
<evidence type="ECO:0000256" key="3">
    <source>
        <dbReference type="ARBA" id="ARBA00004286"/>
    </source>
</evidence>
<reference evidence="13" key="1">
    <citation type="submission" date="2015-02" db="EMBL/GenBank/DDBJ databases">
        <title>Genome sequencing for Strongylocentrotus purpuratus.</title>
        <authorList>
            <person name="Murali S."/>
            <person name="Liu Y."/>
            <person name="Vee V."/>
            <person name="English A."/>
            <person name="Wang M."/>
            <person name="Skinner E."/>
            <person name="Han Y."/>
            <person name="Muzny D.M."/>
            <person name="Worley K.C."/>
            <person name="Gibbs R.A."/>
        </authorList>
    </citation>
    <scope>NUCLEOTIDE SEQUENCE</scope>
</reference>
<dbReference type="InterPro" id="IPR036322">
    <property type="entry name" value="WD40_repeat_dom_sf"/>
</dbReference>
<evidence type="ECO:0000259" key="10">
    <source>
        <dbReference type="Pfam" id="PF23211"/>
    </source>
</evidence>
<dbReference type="GeneID" id="583301"/>
<evidence type="ECO:0000256" key="7">
    <source>
        <dbReference type="ARBA" id="ARBA00023212"/>
    </source>
</evidence>
<feature type="compositionally biased region" description="Basic and acidic residues" evidence="9">
    <location>
        <begin position="819"/>
        <end position="832"/>
    </location>
</feature>
<keyword evidence="6" id="KW-0433">Leucine-rich repeat</keyword>
<dbReference type="Gene3D" id="2.130.10.10">
    <property type="entry name" value="YVTN repeat-like/Quinoprotein amine dehydrogenase"/>
    <property type="match status" value="1"/>
</dbReference>
<dbReference type="InterPro" id="IPR015943">
    <property type="entry name" value="WD40/YVTN_repeat-like_dom_sf"/>
</dbReference>
<dbReference type="GO" id="GO:0005815">
    <property type="term" value="C:microtubule organizing center"/>
    <property type="evidence" value="ECO:0007669"/>
    <property type="project" value="UniProtKB-SubCell"/>
</dbReference>
<dbReference type="AlphaFoldDB" id="A0A7M7PBQ8"/>
<dbReference type="GO" id="GO:0071169">
    <property type="term" value="P:establishment of protein localization to chromatin"/>
    <property type="evidence" value="ECO:0000318"/>
    <property type="project" value="GO_Central"/>
</dbReference>
<feature type="compositionally biased region" description="Basic and acidic residues" evidence="9">
    <location>
        <begin position="1032"/>
        <end position="1062"/>
    </location>
</feature>
<feature type="compositionally biased region" description="Basic and acidic residues" evidence="9">
    <location>
        <begin position="756"/>
        <end position="777"/>
    </location>
</feature>
<keyword evidence="4" id="KW-0158">Chromosome</keyword>
<feature type="domain" description="Leucine-rich repeat and WD repeat-containing protein 1 WD" evidence="11">
    <location>
        <begin position="367"/>
        <end position="718"/>
    </location>
</feature>
<feature type="compositionally biased region" description="Low complexity" evidence="9">
    <location>
        <begin position="992"/>
        <end position="1004"/>
    </location>
</feature>
<reference evidence="12" key="2">
    <citation type="submission" date="2021-01" db="UniProtKB">
        <authorList>
            <consortium name="EnsemblMetazoa"/>
        </authorList>
    </citation>
    <scope>IDENTIFICATION</scope>
</reference>
<sequence>MSYKGSRMTGTSRVFPCPDPNAPIPIPTKIFSSSTIVEKMMLNCSGHSTLQDIVNLDLSNRRISTLDPAVFSRMSSLVDLNLTNNRLTGFPLSLGLRHLKKLNCNTNLLKSVQTLEQFPNVEELHIENNELTVADQYIAVYMLPKLKVLNGKEVDLRETILNMEETLQEQVHILWAESCAPLLKDPMSKAEIQMLEQQFIELLKTQVQFGPDALTDFTHHMLTVLAEKCVRQMTAHLRKIAEPGTPISKVQIVVRNEAGASAHRAHMSNGNAAALAKSVEKRQLQAQASGVQEPAQKKAKAVQAGVSPKGKVPKTSAKRKMIEAQKMQDTGVVEGMEEEPKPEIKAEEVVDEVDEEMESQGSNQECGIAYEPVHLLRCHSVDNDPTDCKTNVWKCAFEPNPEIEGASKWTVATCGSNQVCVIDCNSGKVLKKYQHTREKEEFYCIAWTKLSVITDLHRRPTTVLAAGGVRGSIKLLHTTQLLCYAEIKIAKAKPVNCLLFHPKRPTWLFCGSEDITVIDIGVPHGPDLKTRHKKLFTLEAPGRCLGLVICPKSNFLMAGCDNGCYGWDLDVKGPIAKTEKTHSVEFLLPSKARLMGDEEEVIEDSGEKEGDMIDGLALLKNDLIASKVACDGAIHVWSLSKSRKRQVPGSKEVTIDPHYTLEWCDSDSVYLDIGTWPGCGVLVSGDDQGEVWVYDVSKKVHSKNRKPVKPSQLLPWPENNEQEIEEEEEDTKIKEISDQEAEAILKQQEAEAGIKQQEEDPEAIKQQEEEVEAKPAEEMAQEQSTAESAVAQVLEEVVSQVVGDDGKEEVVAAVQESAEEPKEEEKPMEIPVEDGQKEVAEAAMEVVEVAPMAVSEVEVEEEKAKEEEVVAESSKAAETEQEKVEEAEIVEATSEDKDAKMEEGEEKVGDEVEVTTPQKRGRGRPKKVLNATEEAAKQAKEEAAKQAKAEREATPGTPRGRGRPKKVASPGASPRVSSGDKDSEKQQRDSSPRAAATSSAAQTARARREAKIQEAAKQEAAKKSKSAKIKAVKAEKKLEEKAKKRAEAEKAKAEKAQAKADNARARAEIAELRQSLKKSKGAEELMNLADSEDRIIVNDVAISSDCKFIVSVTNKNLICVWQRV</sequence>
<dbReference type="EnsemblMetazoa" id="XM_030992119">
    <property type="protein sequence ID" value="XP_030847979"/>
    <property type="gene ID" value="LOC583301"/>
</dbReference>
<dbReference type="Pfam" id="PF23211">
    <property type="entry name" value="LRR_LRWD1"/>
    <property type="match status" value="1"/>
</dbReference>
<dbReference type="Pfam" id="PF23215">
    <property type="entry name" value="WD_LRWD1"/>
    <property type="match status" value="1"/>
</dbReference>
<feature type="region of interest" description="Disordered" evidence="9">
    <location>
        <begin position="706"/>
        <end position="732"/>
    </location>
</feature>
<dbReference type="FunCoup" id="A0A7M7PBQ8">
    <property type="interactions" value="765"/>
</dbReference>
<dbReference type="GO" id="GO:0006355">
    <property type="term" value="P:regulation of DNA-templated transcription"/>
    <property type="evidence" value="ECO:0007669"/>
    <property type="project" value="InterPro"/>
</dbReference>
<feature type="compositionally biased region" description="Basic and acidic residues" evidence="9">
    <location>
        <begin position="1006"/>
        <end position="1022"/>
    </location>
</feature>
<feature type="region of interest" description="Disordered" evidence="9">
    <location>
        <begin position="287"/>
        <end position="320"/>
    </location>
</feature>
<feature type="domain" description="Leucine-rich repeat and WD repeat-containing protein 1 LRR" evidence="10">
    <location>
        <begin position="53"/>
        <end position="221"/>
    </location>
</feature>
<comment type="subcellular location">
    <subcellularLocation>
        <location evidence="3">Chromosome</location>
    </subcellularLocation>
    <subcellularLocation>
        <location evidence="2">Cytoplasm</location>
        <location evidence="2">Cytoskeleton</location>
        <location evidence="2">Microtubule organizing center</location>
    </subcellularLocation>
    <subcellularLocation>
        <location evidence="1">Nucleus</location>
    </subcellularLocation>
</comment>
<dbReference type="InterPro" id="IPR052489">
    <property type="entry name" value="LRWD1"/>
</dbReference>
<dbReference type="Gene3D" id="3.80.10.10">
    <property type="entry name" value="Ribonuclease Inhibitor"/>
    <property type="match status" value="1"/>
</dbReference>
<feature type="compositionally biased region" description="Basic and acidic residues" evidence="9">
    <location>
        <begin position="934"/>
        <end position="953"/>
    </location>
</feature>
<dbReference type="SUPFAM" id="SSF50978">
    <property type="entry name" value="WD40 repeat-like"/>
    <property type="match status" value="1"/>
</dbReference>
<organism evidence="12 13">
    <name type="scientific">Strongylocentrotus purpuratus</name>
    <name type="common">Purple sea urchin</name>
    <dbReference type="NCBI Taxonomy" id="7668"/>
    <lineage>
        <taxon>Eukaryota</taxon>
        <taxon>Metazoa</taxon>
        <taxon>Echinodermata</taxon>
        <taxon>Eleutherozoa</taxon>
        <taxon>Echinozoa</taxon>
        <taxon>Echinoidea</taxon>
        <taxon>Euechinoidea</taxon>
        <taxon>Echinacea</taxon>
        <taxon>Camarodonta</taxon>
        <taxon>Echinidea</taxon>
        <taxon>Strongylocentrotidae</taxon>
        <taxon>Strongylocentrotus</taxon>
    </lineage>
</organism>
<keyword evidence="8" id="KW-0539">Nucleus</keyword>
<dbReference type="InterPro" id="IPR056363">
    <property type="entry name" value="LRR_LRWD1_dom"/>
</dbReference>
<evidence type="ECO:0000256" key="2">
    <source>
        <dbReference type="ARBA" id="ARBA00004267"/>
    </source>
</evidence>
<keyword evidence="13" id="KW-1185">Reference proteome</keyword>
<evidence type="ECO:0000256" key="6">
    <source>
        <dbReference type="ARBA" id="ARBA00022614"/>
    </source>
</evidence>
<keyword evidence="5" id="KW-0963">Cytoplasm</keyword>
<dbReference type="PROSITE" id="PS00354">
    <property type="entry name" value="HMGI_Y"/>
    <property type="match status" value="1"/>
</dbReference>
<dbReference type="InterPro" id="IPR017956">
    <property type="entry name" value="AT_hook_DNA-bd_motif"/>
</dbReference>
<evidence type="ECO:0000259" key="11">
    <source>
        <dbReference type="Pfam" id="PF23215"/>
    </source>
</evidence>
<name>A0A7M7PBQ8_STRPU</name>
<evidence type="ECO:0000313" key="12">
    <source>
        <dbReference type="EnsemblMetazoa" id="XP_030847979"/>
    </source>
</evidence>
<dbReference type="Proteomes" id="UP000007110">
    <property type="component" value="Unassembled WGS sequence"/>
</dbReference>
<evidence type="ECO:0000256" key="8">
    <source>
        <dbReference type="ARBA" id="ARBA00023242"/>
    </source>
</evidence>
<dbReference type="GO" id="GO:0003677">
    <property type="term" value="F:DNA binding"/>
    <property type="evidence" value="ECO:0007669"/>
    <property type="project" value="InterPro"/>
</dbReference>
<keyword evidence="7" id="KW-0206">Cytoskeleton</keyword>
<dbReference type="SMART" id="SM00384">
    <property type="entry name" value="AT_hook"/>
    <property type="match status" value="2"/>
</dbReference>
<dbReference type="GO" id="GO:0005664">
    <property type="term" value="C:nuclear origin of replication recognition complex"/>
    <property type="evidence" value="ECO:0000318"/>
    <property type="project" value="GO_Central"/>
</dbReference>
<feature type="compositionally biased region" description="Acidic residues" evidence="9">
    <location>
        <begin position="720"/>
        <end position="730"/>
    </location>
</feature>
<accession>A0A7M7PBQ8</accession>
<evidence type="ECO:0000256" key="1">
    <source>
        <dbReference type="ARBA" id="ARBA00004123"/>
    </source>
</evidence>
<feature type="region of interest" description="Disordered" evidence="9">
    <location>
        <begin position="813"/>
        <end position="832"/>
    </location>
</feature>
<dbReference type="InterPro" id="IPR001680">
    <property type="entry name" value="WD40_rpt"/>
</dbReference>
<protein>
    <recommendedName>
        <fullName evidence="14">Leucine-rich repeat and WD repeat-containing protein 1</fullName>
    </recommendedName>
</protein>
<feature type="compositionally biased region" description="Basic and acidic residues" evidence="9">
    <location>
        <begin position="978"/>
        <end position="991"/>
    </location>
</feature>
<dbReference type="InParanoid" id="A0A7M7PBQ8"/>
<dbReference type="InterPro" id="IPR032675">
    <property type="entry name" value="LRR_dom_sf"/>
</dbReference>
<evidence type="ECO:0000256" key="5">
    <source>
        <dbReference type="ARBA" id="ARBA00022490"/>
    </source>
</evidence>
<evidence type="ECO:0008006" key="14">
    <source>
        <dbReference type="Google" id="ProtNLM"/>
    </source>
</evidence>
<feature type="region of interest" description="Disordered" evidence="9">
    <location>
        <begin position="858"/>
        <end position="1062"/>
    </location>
</feature>
<proteinExistence type="predicted"/>
<dbReference type="GO" id="GO:0006325">
    <property type="term" value="P:chromatin organization"/>
    <property type="evidence" value="ECO:0000318"/>
    <property type="project" value="GO_Central"/>
</dbReference>
<dbReference type="SUPFAM" id="SSF52058">
    <property type="entry name" value="L domain-like"/>
    <property type="match status" value="1"/>
</dbReference>
<evidence type="ECO:0000313" key="13">
    <source>
        <dbReference type="Proteomes" id="UP000007110"/>
    </source>
</evidence>
<dbReference type="OMA" id="TCPGQAY"/>
<evidence type="ECO:0000256" key="9">
    <source>
        <dbReference type="SAM" id="MobiDB-lite"/>
    </source>
</evidence>
<dbReference type="PANTHER" id="PTHR24370:SF10">
    <property type="entry name" value="LEUCINE-RICH REPEAT AND WD REPEAT-CONTAINING PROTEIN 1"/>
    <property type="match status" value="1"/>
</dbReference>
<dbReference type="PANTHER" id="PTHR24370">
    <property type="entry name" value="OPTICIN"/>
    <property type="match status" value="1"/>
</dbReference>
<dbReference type="OrthoDB" id="7318948at2759"/>
<dbReference type="RefSeq" id="XP_030847979.1">
    <property type="nucleotide sequence ID" value="XM_030992119.1"/>
</dbReference>
<dbReference type="InterPro" id="IPR056160">
    <property type="entry name" value="WD_LRWD1"/>
</dbReference>